<evidence type="ECO:0000313" key="1">
    <source>
        <dbReference type="EMBL" id="KAH7981429.1"/>
    </source>
</evidence>
<keyword evidence="2" id="KW-1185">Reference proteome</keyword>
<evidence type="ECO:0000313" key="2">
    <source>
        <dbReference type="Proteomes" id="UP000821865"/>
    </source>
</evidence>
<dbReference type="EMBL" id="CM023470">
    <property type="protein sequence ID" value="KAH7981429.1"/>
    <property type="molecule type" value="Genomic_DNA"/>
</dbReference>
<protein>
    <submittedName>
        <fullName evidence="1">Uncharacterized protein</fullName>
    </submittedName>
</protein>
<dbReference type="Proteomes" id="UP000821865">
    <property type="component" value="Chromosome 1"/>
</dbReference>
<accession>A0ACB8E488</accession>
<reference evidence="1" key="1">
    <citation type="submission" date="2020-05" db="EMBL/GenBank/DDBJ databases">
        <title>Large-scale comparative analyses of tick genomes elucidate their genetic diversity and vector capacities.</title>
        <authorList>
            <person name="Jia N."/>
            <person name="Wang J."/>
            <person name="Shi W."/>
            <person name="Du L."/>
            <person name="Sun Y."/>
            <person name="Zhan W."/>
            <person name="Jiang J."/>
            <person name="Wang Q."/>
            <person name="Zhang B."/>
            <person name="Ji P."/>
            <person name="Sakyi L.B."/>
            <person name="Cui X."/>
            <person name="Yuan T."/>
            <person name="Jiang B."/>
            <person name="Yang W."/>
            <person name="Lam T.T.-Y."/>
            <person name="Chang Q."/>
            <person name="Ding S."/>
            <person name="Wang X."/>
            <person name="Zhu J."/>
            <person name="Ruan X."/>
            <person name="Zhao L."/>
            <person name="Wei J."/>
            <person name="Que T."/>
            <person name="Du C."/>
            <person name="Cheng J."/>
            <person name="Dai P."/>
            <person name="Han X."/>
            <person name="Huang E."/>
            <person name="Gao Y."/>
            <person name="Liu J."/>
            <person name="Shao H."/>
            <person name="Ye R."/>
            <person name="Li L."/>
            <person name="Wei W."/>
            <person name="Wang X."/>
            <person name="Wang C."/>
            <person name="Yang T."/>
            <person name="Huo Q."/>
            <person name="Li W."/>
            <person name="Guo W."/>
            <person name="Chen H."/>
            <person name="Zhou L."/>
            <person name="Ni X."/>
            <person name="Tian J."/>
            <person name="Zhou Y."/>
            <person name="Sheng Y."/>
            <person name="Liu T."/>
            <person name="Pan Y."/>
            <person name="Xia L."/>
            <person name="Li J."/>
            <person name="Zhao F."/>
            <person name="Cao W."/>
        </authorList>
    </citation>
    <scope>NUCLEOTIDE SEQUENCE</scope>
    <source>
        <strain evidence="1">Dsil-2018</strain>
    </source>
</reference>
<sequence>MGEREAFPGNCHTAALLRCLAFALNATGSSPLVIGGDFNLPHTGWGYKHCSAAGRNLWQDSHDLGFNLITDPTFPTRLGTSTTSIYENEGVRVGGLGRLPQTSRSRNDRNPDRRYRILQDRLTKLLFTETKAHGQDHVTNNLCQKYISSGPAKPHGPYAGRARKRARNGDFA</sequence>
<comment type="caution">
    <text evidence="1">The sequence shown here is derived from an EMBL/GenBank/DDBJ whole genome shotgun (WGS) entry which is preliminary data.</text>
</comment>
<gene>
    <name evidence="1" type="ORF">HPB49_024017</name>
</gene>
<name>A0ACB8E488_DERSI</name>
<organism evidence="1 2">
    <name type="scientific">Dermacentor silvarum</name>
    <name type="common">Tick</name>
    <dbReference type="NCBI Taxonomy" id="543639"/>
    <lineage>
        <taxon>Eukaryota</taxon>
        <taxon>Metazoa</taxon>
        <taxon>Ecdysozoa</taxon>
        <taxon>Arthropoda</taxon>
        <taxon>Chelicerata</taxon>
        <taxon>Arachnida</taxon>
        <taxon>Acari</taxon>
        <taxon>Parasitiformes</taxon>
        <taxon>Ixodida</taxon>
        <taxon>Ixodoidea</taxon>
        <taxon>Ixodidae</taxon>
        <taxon>Rhipicephalinae</taxon>
        <taxon>Dermacentor</taxon>
    </lineage>
</organism>
<proteinExistence type="predicted"/>